<dbReference type="GO" id="GO:0005509">
    <property type="term" value="F:calcium ion binding"/>
    <property type="evidence" value="ECO:0007669"/>
    <property type="project" value="InterPro"/>
</dbReference>
<keyword evidence="7 8" id="KW-0472">Membrane</keyword>
<comment type="subcellular location">
    <subcellularLocation>
        <location evidence="1">Membrane</location>
        <topology evidence="1">Multi-pass membrane protein</topology>
    </subcellularLocation>
</comment>
<dbReference type="SUPFAM" id="SSF47473">
    <property type="entry name" value="EF-hand"/>
    <property type="match status" value="1"/>
</dbReference>
<dbReference type="AlphaFoldDB" id="A0A8J2X0N2"/>
<keyword evidence="6 8" id="KW-1133">Transmembrane helix</keyword>
<feature type="transmembrane region" description="Helical" evidence="8">
    <location>
        <begin position="70"/>
        <end position="91"/>
    </location>
</feature>
<dbReference type="InterPro" id="IPR044581">
    <property type="entry name" value="TPC1_plant"/>
</dbReference>
<evidence type="ECO:0000256" key="8">
    <source>
        <dbReference type="SAM" id="Phobius"/>
    </source>
</evidence>
<dbReference type="PANTHER" id="PTHR46988:SF4">
    <property type="entry name" value="ION TRANSPORT DOMAIN-CONTAINING PROTEIN"/>
    <property type="match status" value="1"/>
</dbReference>
<organism evidence="10 11">
    <name type="scientific">Pelagomonas calceolata</name>
    <dbReference type="NCBI Taxonomy" id="35677"/>
    <lineage>
        <taxon>Eukaryota</taxon>
        <taxon>Sar</taxon>
        <taxon>Stramenopiles</taxon>
        <taxon>Ochrophyta</taxon>
        <taxon>Pelagophyceae</taxon>
        <taxon>Pelagomonadales</taxon>
        <taxon>Pelagomonadaceae</taxon>
        <taxon>Pelagomonas</taxon>
    </lineage>
</organism>
<sequence length="705" mass="78565">MAYGAVADEAATLTTPIQVRSESADSIHVGFQSRRGSSVVAAAVAIADAVTGVDRQQPLVRRASQRAFRLHLWLDPLAQMSALALVLLTFWEAPRWCRGAKAQMCRCVWDPDAPEVCPYPTYDIAYVDERVAVAIQLVAITLIAAHLLLARIAVGAQRFWSWDGKGWVMVVCLLKALDSVRALVVVLGVDALEVEAWRPAPYLRLLLLIGYSADVRSQLRLVSKILPAFCRIGALVGCLVLFAAWFGVVIFPPNTMEGSEELPNFREAAWQLIVTLTTANFPDVMLPAYERNRWPATLFFGSFLALGMFFMMNLLLATVLATVYNTYSEERAADSLKRDRRRVQYVEDAFSLLSEDSIVKPEKLAALLKQLNEHQDIKYVSEDTATRIFDRLDQRHDGHLSRDEFEGLVDALRNEASRPWTSEDRPSSEWRASIGELVASRRFEYVVDGLLVANAVVVALQTRPQLMGNAPKEEAPDDPLELVETGLAVVYAVEACLKIVGLGWRRYLSKYRNRFDLGVTCGCMLAAIIVLAPNRFNNPDLIHAIVMLRLLRLARLVVALPEFQVLGDAFLCMLPAAQKLLKALFVVIFFFSALGAALFQERINTDPDGPDLKKLQGTDYLTSGYATLNFNDVESAFVTLFCVLVVNNWFVVVDGFAAVASRDVARVYFLSFYVIGVLLFLNIVVAFILDAFLSEYNKARSSRGW</sequence>
<keyword evidence="4 8" id="KW-0812">Transmembrane</keyword>
<dbReference type="SUPFAM" id="SSF81324">
    <property type="entry name" value="Voltage-gated potassium channels"/>
    <property type="match status" value="2"/>
</dbReference>
<name>A0A8J2X0N2_9STRA</name>
<gene>
    <name evidence="10" type="ORF">PECAL_2P26470</name>
</gene>
<dbReference type="InterPro" id="IPR011992">
    <property type="entry name" value="EF-hand-dom_pair"/>
</dbReference>
<dbReference type="PROSITE" id="PS50222">
    <property type="entry name" value="EF_HAND_2"/>
    <property type="match status" value="1"/>
</dbReference>
<evidence type="ECO:0000256" key="6">
    <source>
        <dbReference type="ARBA" id="ARBA00022989"/>
    </source>
</evidence>
<evidence type="ECO:0000256" key="5">
    <source>
        <dbReference type="ARBA" id="ARBA00022882"/>
    </source>
</evidence>
<feature type="transmembrane region" description="Helical" evidence="8">
    <location>
        <begin position="515"/>
        <end position="533"/>
    </location>
</feature>
<feature type="transmembrane region" description="Helical" evidence="8">
    <location>
        <begin position="229"/>
        <end position="251"/>
    </location>
</feature>
<accession>A0A8J2X0N2</accession>
<dbReference type="Gene3D" id="1.10.287.70">
    <property type="match status" value="2"/>
</dbReference>
<dbReference type="GO" id="GO:0034702">
    <property type="term" value="C:monoatomic ion channel complex"/>
    <property type="evidence" value="ECO:0007669"/>
    <property type="project" value="UniProtKB-KW"/>
</dbReference>
<dbReference type="InterPro" id="IPR027359">
    <property type="entry name" value="Volt_channel_dom_sf"/>
</dbReference>
<protein>
    <recommendedName>
        <fullName evidence="9">EF-hand domain-containing protein</fullName>
    </recommendedName>
</protein>
<evidence type="ECO:0000256" key="4">
    <source>
        <dbReference type="ARBA" id="ARBA00022692"/>
    </source>
</evidence>
<feature type="domain" description="EF-hand" evidence="9">
    <location>
        <begin position="380"/>
        <end position="415"/>
    </location>
</feature>
<feature type="transmembrane region" description="Helical" evidence="8">
    <location>
        <begin position="298"/>
        <end position="324"/>
    </location>
</feature>
<feature type="transmembrane region" description="Helical" evidence="8">
    <location>
        <begin position="131"/>
        <end position="154"/>
    </location>
</feature>
<evidence type="ECO:0000256" key="3">
    <source>
        <dbReference type="ARBA" id="ARBA00011738"/>
    </source>
</evidence>
<keyword evidence="5" id="KW-0851">Voltage-gated channel</keyword>
<keyword evidence="5" id="KW-0407">Ion channel</keyword>
<comment type="caution">
    <text evidence="10">The sequence shown here is derived from an EMBL/GenBank/DDBJ whole genome shotgun (WGS) entry which is preliminary data.</text>
</comment>
<keyword evidence="5" id="KW-0813">Transport</keyword>
<keyword evidence="5" id="KW-0406">Ion transport</keyword>
<feature type="transmembrane region" description="Helical" evidence="8">
    <location>
        <begin position="580"/>
        <end position="599"/>
    </location>
</feature>
<feature type="transmembrane region" description="Helical" evidence="8">
    <location>
        <begin position="636"/>
        <end position="660"/>
    </location>
</feature>
<dbReference type="Gene3D" id="1.20.120.350">
    <property type="entry name" value="Voltage-gated potassium channels. Chain C"/>
    <property type="match status" value="1"/>
</dbReference>
<dbReference type="GO" id="GO:0005245">
    <property type="term" value="F:voltage-gated calcium channel activity"/>
    <property type="evidence" value="ECO:0007669"/>
    <property type="project" value="InterPro"/>
</dbReference>
<evidence type="ECO:0000256" key="1">
    <source>
        <dbReference type="ARBA" id="ARBA00004141"/>
    </source>
</evidence>
<comment type="subunit">
    <text evidence="3">Homodimer.</text>
</comment>
<dbReference type="PANTHER" id="PTHR46988">
    <property type="entry name" value="TWO PORE CALCIUM CHANNEL PROTEIN 1"/>
    <property type="match status" value="1"/>
</dbReference>
<evidence type="ECO:0000256" key="2">
    <source>
        <dbReference type="ARBA" id="ARBA00009286"/>
    </source>
</evidence>
<dbReference type="Gene3D" id="1.10.238.10">
    <property type="entry name" value="EF-hand"/>
    <property type="match status" value="1"/>
</dbReference>
<dbReference type="OrthoDB" id="416585at2759"/>
<comment type="similarity">
    <text evidence="2">Belongs to the calcium channel alpha-1 subunit (TC 1.A.1.11) family. Two pore calcium channel subfamily.</text>
</comment>
<keyword evidence="11" id="KW-1185">Reference proteome</keyword>
<evidence type="ECO:0000313" key="11">
    <source>
        <dbReference type="Proteomes" id="UP000789595"/>
    </source>
</evidence>
<evidence type="ECO:0000313" key="10">
    <source>
        <dbReference type="EMBL" id="CAH0369521.1"/>
    </source>
</evidence>
<feature type="transmembrane region" description="Helical" evidence="8">
    <location>
        <begin position="553"/>
        <end position="573"/>
    </location>
</feature>
<dbReference type="InterPro" id="IPR002048">
    <property type="entry name" value="EF_hand_dom"/>
</dbReference>
<evidence type="ECO:0000259" key="9">
    <source>
        <dbReference type="PROSITE" id="PS50222"/>
    </source>
</evidence>
<dbReference type="Pfam" id="PF00520">
    <property type="entry name" value="Ion_trans"/>
    <property type="match status" value="2"/>
</dbReference>
<evidence type="ECO:0000256" key="7">
    <source>
        <dbReference type="ARBA" id="ARBA00023136"/>
    </source>
</evidence>
<feature type="transmembrane region" description="Helical" evidence="8">
    <location>
        <begin position="667"/>
        <end position="689"/>
    </location>
</feature>
<dbReference type="Proteomes" id="UP000789595">
    <property type="component" value="Unassembled WGS sequence"/>
</dbReference>
<dbReference type="InterPro" id="IPR005821">
    <property type="entry name" value="Ion_trans_dom"/>
</dbReference>
<reference evidence="10" key="1">
    <citation type="submission" date="2021-11" db="EMBL/GenBank/DDBJ databases">
        <authorList>
            <consortium name="Genoscope - CEA"/>
            <person name="William W."/>
        </authorList>
    </citation>
    <scope>NUCLEOTIDE SEQUENCE</scope>
</reference>
<dbReference type="EMBL" id="CAKKNE010000002">
    <property type="protein sequence ID" value="CAH0369521.1"/>
    <property type="molecule type" value="Genomic_DNA"/>
</dbReference>
<proteinExistence type="inferred from homology"/>